<evidence type="ECO:0000256" key="1">
    <source>
        <dbReference type="SAM" id="MobiDB-lite"/>
    </source>
</evidence>
<sequence>MIKQCTSSSIYSEKYAYFHDVICYEPIVKFVSYLITISHFGTKIDESEIQNHEISLVQRFYIGTKIKLDPDSELGSFDLGSGKMLVQLGIKHVRGRGGVVVGLLAFHQDEPVSNPGGFAPGFSHVGIMPDDASDRRVFSGISRFPALPFRRCSILISLHPHRLSRPRYSETPKSLHSICLIIYFFFYHFYSCTASFGHVLILPKTKWPTTNIDDDLTGKGKEWHAQAVASSYPCHVGVASLAFALTMVAGADTPVRCYRIAGGRCCYITRSPLRNNVARQRVLLRTAGAVPRNPRATLHHYERNTLPGAPTATMTSCCRSSRASHQGKPGSIPGRVTEFSHVGIVPDNAFGRRVFSGISRFPPLIGSQDLAVAQPDCLNSKRSGADFYLQTCNRAPSFTKRKACAGTKALTAHHDACSADMHVAVTMIYTARRRILEILATVGTILEQGQSINKQCAAGELEYAYVVSIARIQQYTAPKLPRPHLYLRVQDHSACIGLCTRLLQDFFRQYDIRKAACTSRIADRPSGAATSLSGIEALARKGSIAVIIFPFTGPSSGVSFGNRRDTNNNGNNGRKKDKNEGGGGELLDFCIAHVHRHAKNHELVVWYGLPLVSRGTFDGPPRVTSNWRDFSSANAWEVLHCTTPPPLDALIK</sequence>
<protein>
    <submittedName>
        <fullName evidence="2">Uncharacterized protein</fullName>
    </submittedName>
</protein>
<keyword evidence="3" id="KW-1185">Reference proteome</keyword>
<dbReference type="Proteomes" id="UP001159363">
    <property type="component" value="Chromosome 3"/>
</dbReference>
<feature type="region of interest" description="Disordered" evidence="1">
    <location>
        <begin position="559"/>
        <end position="580"/>
    </location>
</feature>
<dbReference type="EMBL" id="JARBHB010000003">
    <property type="protein sequence ID" value="KAJ8888768.1"/>
    <property type="molecule type" value="Genomic_DNA"/>
</dbReference>
<evidence type="ECO:0000313" key="2">
    <source>
        <dbReference type="EMBL" id="KAJ8888768.1"/>
    </source>
</evidence>
<gene>
    <name evidence="2" type="ORF">PR048_008260</name>
</gene>
<proteinExistence type="predicted"/>
<accession>A0ABQ9HWL7</accession>
<comment type="caution">
    <text evidence="2">The sequence shown here is derived from an EMBL/GenBank/DDBJ whole genome shotgun (WGS) entry which is preliminary data.</text>
</comment>
<evidence type="ECO:0000313" key="3">
    <source>
        <dbReference type="Proteomes" id="UP001159363"/>
    </source>
</evidence>
<organism evidence="2 3">
    <name type="scientific">Dryococelus australis</name>
    <dbReference type="NCBI Taxonomy" id="614101"/>
    <lineage>
        <taxon>Eukaryota</taxon>
        <taxon>Metazoa</taxon>
        <taxon>Ecdysozoa</taxon>
        <taxon>Arthropoda</taxon>
        <taxon>Hexapoda</taxon>
        <taxon>Insecta</taxon>
        <taxon>Pterygota</taxon>
        <taxon>Neoptera</taxon>
        <taxon>Polyneoptera</taxon>
        <taxon>Phasmatodea</taxon>
        <taxon>Verophasmatodea</taxon>
        <taxon>Anareolatae</taxon>
        <taxon>Phasmatidae</taxon>
        <taxon>Eurycanthinae</taxon>
        <taxon>Dryococelus</taxon>
    </lineage>
</organism>
<name>A0ABQ9HWL7_9NEOP</name>
<reference evidence="2 3" key="1">
    <citation type="submission" date="2023-02" db="EMBL/GenBank/DDBJ databases">
        <title>LHISI_Scaffold_Assembly.</title>
        <authorList>
            <person name="Stuart O.P."/>
            <person name="Cleave R."/>
            <person name="Magrath M.J.L."/>
            <person name="Mikheyev A.S."/>
        </authorList>
    </citation>
    <scope>NUCLEOTIDE SEQUENCE [LARGE SCALE GENOMIC DNA]</scope>
    <source>
        <strain evidence="2">Daus_M_001</strain>
        <tissue evidence="2">Leg muscle</tissue>
    </source>
</reference>